<keyword evidence="5" id="KW-1185">Reference proteome</keyword>
<reference evidence="4 5" key="1">
    <citation type="submission" date="2017-08" db="EMBL/GenBank/DDBJ databases">
        <title>Comparative genomics of non-oral Prevotella species.</title>
        <authorList>
            <person name="Accetto T."/>
            <person name="Nograsek B."/>
            <person name="Avgustin G."/>
        </authorList>
    </citation>
    <scope>NUCLEOTIDE SEQUENCE [LARGE SCALE GENOMIC DNA]</scope>
    <source>
        <strain evidence="4 5">TC1-1</strain>
    </source>
</reference>
<evidence type="ECO:0000256" key="1">
    <source>
        <dbReference type="SAM" id="MobiDB-lite"/>
    </source>
</evidence>
<sequence>MKKFVIILFIAMTSAVSISAQTFMDHLQKKTQGQGTVTVTQSKEINDLVNGNNNQKTLLQTSTKTVSDKISNTEKKKQIVEPQHSTKEHQSQESVNPIKENKETPQTIINKENHQNNNKKADSLDDDFSIPTVDMRKKIMARSHKITGYRVQAFAGGNTRNDRQKAEQIGSNIKMNFPDQPVYVHFYSPRWICRVGNYKSFAEANRMLKAIKKLGYSSASIVKGKITVQY</sequence>
<dbReference type="InterPro" id="IPR007730">
    <property type="entry name" value="SPOR-like_dom"/>
</dbReference>
<dbReference type="GO" id="GO:0051301">
    <property type="term" value="P:cell division"/>
    <property type="evidence" value="ECO:0007669"/>
    <property type="project" value="UniProtKB-KW"/>
</dbReference>
<dbReference type="EMBL" id="NPJF01000051">
    <property type="protein sequence ID" value="OYP53977.1"/>
    <property type="molecule type" value="Genomic_DNA"/>
</dbReference>
<dbReference type="SUPFAM" id="SSF110997">
    <property type="entry name" value="Sporulation related repeat"/>
    <property type="match status" value="1"/>
</dbReference>
<dbReference type="Pfam" id="PF05036">
    <property type="entry name" value="SPOR"/>
    <property type="match status" value="1"/>
</dbReference>
<dbReference type="InterPro" id="IPR036680">
    <property type="entry name" value="SPOR-like_sf"/>
</dbReference>
<name>A0ABX4EH27_SEGBR</name>
<evidence type="ECO:0000256" key="2">
    <source>
        <dbReference type="SAM" id="SignalP"/>
    </source>
</evidence>
<evidence type="ECO:0000313" key="4">
    <source>
        <dbReference type="EMBL" id="OYP53977.1"/>
    </source>
</evidence>
<accession>A0ABX4EH27</accession>
<feature type="domain" description="SPOR" evidence="3">
    <location>
        <begin position="143"/>
        <end position="224"/>
    </location>
</feature>
<organism evidence="4 5">
    <name type="scientific">Segatella bryantii</name>
    <name type="common">Prevotella bryantii</name>
    <dbReference type="NCBI Taxonomy" id="77095"/>
    <lineage>
        <taxon>Bacteria</taxon>
        <taxon>Pseudomonadati</taxon>
        <taxon>Bacteroidota</taxon>
        <taxon>Bacteroidia</taxon>
        <taxon>Bacteroidales</taxon>
        <taxon>Prevotellaceae</taxon>
        <taxon>Segatella</taxon>
    </lineage>
</organism>
<dbReference type="Proteomes" id="UP000216189">
    <property type="component" value="Unassembled WGS sequence"/>
</dbReference>
<feature type="region of interest" description="Disordered" evidence="1">
    <location>
        <begin position="62"/>
        <end position="102"/>
    </location>
</feature>
<feature type="chain" id="PRO_5045264913" evidence="2">
    <location>
        <begin position="21"/>
        <end position="230"/>
    </location>
</feature>
<keyword evidence="4" id="KW-0132">Cell division</keyword>
<keyword evidence="4" id="KW-0131">Cell cycle</keyword>
<keyword evidence="2" id="KW-0732">Signal</keyword>
<protein>
    <submittedName>
        <fullName evidence="4">Cell division protein</fullName>
    </submittedName>
</protein>
<feature type="compositionally biased region" description="Basic and acidic residues" evidence="1">
    <location>
        <begin position="71"/>
        <end position="91"/>
    </location>
</feature>
<feature type="signal peptide" evidence="2">
    <location>
        <begin position="1"/>
        <end position="20"/>
    </location>
</feature>
<dbReference type="PROSITE" id="PS51724">
    <property type="entry name" value="SPOR"/>
    <property type="match status" value="1"/>
</dbReference>
<evidence type="ECO:0000259" key="3">
    <source>
        <dbReference type="PROSITE" id="PS51724"/>
    </source>
</evidence>
<proteinExistence type="predicted"/>
<comment type="caution">
    <text evidence="4">The sequence shown here is derived from an EMBL/GenBank/DDBJ whole genome shotgun (WGS) entry which is preliminary data.</text>
</comment>
<gene>
    <name evidence="4" type="ORF">CIK91_10730</name>
</gene>
<dbReference type="RefSeq" id="WP_094448851.1">
    <property type="nucleotide sequence ID" value="NZ_CP091801.1"/>
</dbReference>
<evidence type="ECO:0000313" key="5">
    <source>
        <dbReference type="Proteomes" id="UP000216189"/>
    </source>
</evidence>